<accession>A0AB34ITJ9</accession>
<comment type="caution">
    <text evidence="4">The sequence shown here is derived from an EMBL/GenBank/DDBJ whole genome shotgun (WGS) entry which is preliminary data.</text>
</comment>
<evidence type="ECO:0008006" key="6">
    <source>
        <dbReference type="Google" id="ProtNLM"/>
    </source>
</evidence>
<keyword evidence="3" id="KW-0732">Signal</keyword>
<dbReference type="Pfam" id="PF01436">
    <property type="entry name" value="NHL"/>
    <property type="match status" value="1"/>
</dbReference>
<proteinExistence type="predicted"/>
<feature type="repeat" description="NHL" evidence="2">
    <location>
        <begin position="43"/>
        <end position="81"/>
    </location>
</feature>
<reference evidence="4 5" key="1">
    <citation type="journal article" date="2024" name="Science">
        <title>Giant polyketide synthase enzymes in the biosynthesis of giant marine polyether toxins.</title>
        <authorList>
            <person name="Fallon T.R."/>
            <person name="Shende V.V."/>
            <person name="Wierzbicki I.H."/>
            <person name="Pendleton A.L."/>
            <person name="Watervoot N.F."/>
            <person name="Auber R.P."/>
            <person name="Gonzalez D.J."/>
            <person name="Wisecaver J.H."/>
            <person name="Moore B.S."/>
        </authorList>
    </citation>
    <scope>NUCLEOTIDE SEQUENCE [LARGE SCALE GENOMIC DNA]</scope>
    <source>
        <strain evidence="4 5">12B1</strain>
    </source>
</reference>
<dbReference type="PROSITE" id="PS51125">
    <property type="entry name" value="NHL"/>
    <property type="match status" value="1"/>
</dbReference>
<keyword evidence="5" id="KW-1185">Reference proteome</keyword>
<dbReference type="Proteomes" id="UP001515480">
    <property type="component" value="Unassembled WGS sequence"/>
</dbReference>
<name>A0AB34ITJ9_PRYPA</name>
<protein>
    <recommendedName>
        <fullName evidence="6">Peptidylamidoglycolate lyase</fullName>
    </recommendedName>
</protein>
<dbReference type="SUPFAM" id="SSF101898">
    <property type="entry name" value="NHL repeat"/>
    <property type="match status" value="1"/>
</dbReference>
<dbReference type="InterPro" id="IPR011042">
    <property type="entry name" value="6-blade_b-propeller_TolB-like"/>
</dbReference>
<dbReference type="InterPro" id="IPR001258">
    <property type="entry name" value="NHL_repeat"/>
</dbReference>
<organism evidence="4 5">
    <name type="scientific">Prymnesium parvum</name>
    <name type="common">Toxic golden alga</name>
    <dbReference type="NCBI Taxonomy" id="97485"/>
    <lineage>
        <taxon>Eukaryota</taxon>
        <taxon>Haptista</taxon>
        <taxon>Haptophyta</taxon>
        <taxon>Prymnesiophyceae</taxon>
        <taxon>Prymnesiales</taxon>
        <taxon>Prymnesiaceae</taxon>
        <taxon>Prymnesium</taxon>
    </lineage>
</organism>
<sequence length="149" mass="16511">MPADRRRWHTLCLLRLLPHMSVGWAAPAGWLKYAKQREIGLGYGKAPLQFNHPSAISTLPSTGDLVITDSWNHRLQVVSPRGTSRLACGKFGVGKGQFWQPASVVANEKSVFIADTQNHRIQKLRADNFSTLRSVGSFGDGRGQMNMPK</sequence>
<dbReference type="EMBL" id="JBGBPQ010000019">
    <property type="protein sequence ID" value="KAL1505099.1"/>
    <property type="molecule type" value="Genomic_DNA"/>
</dbReference>
<feature type="chain" id="PRO_5044207186" description="Peptidylamidoglycolate lyase" evidence="3">
    <location>
        <begin position="26"/>
        <end position="149"/>
    </location>
</feature>
<evidence type="ECO:0000256" key="3">
    <source>
        <dbReference type="SAM" id="SignalP"/>
    </source>
</evidence>
<dbReference type="CDD" id="cd05819">
    <property type="entry name" value="NHL"/>
    <property type="match status" value="1"/>
</dbReference>
<feature type="signal peptide" evidence="3">
    <location>
        <begin position="1"/>
        <end position="25"/>
    </location>
</feature>
<dbReference type="Gene3D" id="2.120.10.30">
    <property type="entry name" value="TolB, C-terminal domain"/>
    <property type="match status" value="1"/>
</dbReference>
<keyword evidence="1" id="KW-0677">Repeat</keyword>
<evidence type="ECO:0000256" key="1">
    <source>
        <dbReference type="ARBA" id="ARBA00022737"/>
    </source>
</evidence>
<evidence type="ECO:0000313" key="5">
    <source>
        <dbReference type="Proteomes" id="UP001515480"/>
    </source>
</evidence>
<dbReference type="AlphaFoldDB" id="A0AB34ITJ9"/>
<evidence type="ECO:0000256" key="2">
    <source>
        <dbReference type="PROSITE-ProRule" id="PRU00504"/>
    </source>
</evidence>
<evidence type="ECO:0000313" key="4">
    <source>
        <dbReference type="EMBL" id="KAL1505099.1"/>
    </source>
</evidence>
<gene>
    <name evidence="4" type="ORF">AB1Y20_008858</name>
</gene>